<organism evidence="1 2">
    <name type="scientific">Pontibacter locisalis</name>
    <dbReference type="NCBI Taxonomy" id="1719035"/>
    <lineage>
        <taxon>Bacteria</taxon>
        <taxon>Pseudomonadati</taxon>
        <taxon>Bacteroidota</taxon>
        <taxon>Cytophagia</taxon>
        <taxon>Cytophagales</taxon>
        <taxon>Hymenobacteraceae</taxon>
        <taxon>Pontibacter</taxon>
    </lineage>
</organism>
<comment type="caution">
    <text evidence="1">The sequence shown here is derived from an EMBL/GenBank/DDBJ whole genome shotgun (WGS) entry which is preliminary data.</text>
</comment>
<sequence>MSVKHDIQMFCTVILLIIAAACSLFQKDVELRHTVKLHPVSSNGILLPLLVSKSIDTRTKELLEYEGDVKRVELTGVSVKLDSLSEVNTENINGEIAFAEAGSADFTILGKWDGVNKEKDNVQGEERGMTLTDSSASQKLSELMSKGRMVTFRFKTDINSYTPGAAMILTLDSKITVEI</sequence>
<proteinExistence type="predicted"/>
<dbReference type="Proteomes" id="UP001597544">
    <property type="component" value="Unassembled WGS sequence"/>
</dbReference>
<dbReference type="RefSeq" id="WP_377503355.1">
    <property type="nucleotide sequence ID" value="NZ_JBHULU010000004.1"/>
</dbReference>
<evidence type="ECO:0000313" key="2">
    <source>
        <dbReference type="Proteomes" id="UP001597544"/>
    </source>
</evidence>
<dbReference type="PROSITE" id="PS51257">
    <property type="entry name" value="PROKAR_LIPOPROTEIN"/>
    <property type="match status" value="1"/>
</dbReference>
<evidence type="ECO:0000313" key="1">
    <source>
        <dbReference type="EMBL" id="MFD2512895.1"/>
    </source>
</evidence>
<protein>
    <submittedName>
        <fullName evidence="1">Uncharacterized protein</fullName>
    </submittedName>
</protein>
<accession>A0ABW5IHM7</accession>
<keyword evidence="2" id="KW-1185">Reference proteome</keyword>
<dbReference type="EMBL" id="JBHULU010000004">
    <property type="protein sequence ID" value="MFD2512895.1"/>
    <property type="molecule type" value="Genomic_DNA"/>
</dbReference>
<gene>
    <name evidence="1" type="ORF">ACFSRY_03390</name>
</gene>
<name>A0ABW5IHM7_9BACT</name>
<reference evidence="2" key="1">
    <citation type="journal article" date="2019" name="Int. J. Syst. Evol. Microbiol.">
        <title>The Global Catalogue of Microorganisms (GCM) 10K type strain sequencing project: providing services to taxonomists for standard genome sequencing and annotation.</title>
        <authorList>
            <consortium name="The Broad Institute Genomics Platform"/>
            <consortium name="The Broad Institute Genome Sequencing Center for Infectious Disease"/>
            <person name="Wu L."/>
            <person name="Ma J."/>
        </authorList>
    </citation>
    <scope>NUCLEOTIDE SEQUENCE [LARGE SCALE GENOMIC DNA]</scope>
    <source>
        <strain evidence="2">KCTC 42498</strain>
    </source>
</reference>